<accession>A0A4Z2HD22</accession>
<keyword evidence="3" id="KW-1185">Reference proteome</keyword>
<reference evidence="2 3" key="1">
    <citation type="submission" date="2019-03" db="EMBL/GenBank/DDBJ databases">
        <title>First draft genome of Liparis tanakae, snailfish: a comprehensive survey of snailfish specific genes.</title>
        <authorList>
            <person name="Kim W."/>
            <person name="Song I."/>
            <person name="Jeong J.-H."/>
            <person name="Kim D."/>
            <person name="Kim S."/>
            <person name="Ryu S."/>
            <person name="Song J.Y."/>
            <person name="Lee S.K."/>
        </authorList>
    </citation>
    <scope>NUCLEOTIDE SEQUENCE [LARGE SCALE GENOMIC DNA]</scope>
    <source>
        <tissue evidence="2">Muscle</tissue>
    </source>
</reference>
<feature type="region of interest" description="Disordered" evidence="1">
    <location>
        <begin position="1"/>
        <end position="55"/>
    </location>
</feature>
<protein>
    <submittedName>
        <fullName evidence="2">Uncharacterized protein</fullName>
    </submittedName>
</protein>
<evidence type="ECO:0000313" key="2">
    <source>
        <dbReference type="EMBL" id="TNN63777.1"/>
    </source>
</evidence>
<dbReference type="Proteomes" id="UP000314294">
    <property type="component" value="Unassembled WGS sequence"/>
</dbReference>
<feature type="compositionally biased region" description="Basic and acidic residues" evidence="1">
    <location>
        <begin position="1"/>
        <end position="39"/>
    </location>
</feature>
<name>A0A4Z2HD22_9TELE</name>
<dbReference type="EMBL" id="SRLO01000266">
    <property type="protein sequence ID" value="TNN63777.1"/>
    <property type="molecule type" value="Genomic_DNA"/>
</dbReference>
<evidence type="ECO:0000256" key="1">
    <source>
        <dbReference type="SAM" id="MobiDB-lite"/>
    </source>
</evidence>
<comment type="caution">
    <text evidence="2">The sequence shown here is derived from an EMBL/GenBank/DDBJ whole genome shotgun (WGS) entry which is preliminary data.</text>
</comment>
<proteinExistence type="predicted"/>
<sequence>MEGERERERERERVRDEDENEGKGRDREGGGGDAEKTGTEENISQLRDKEETESLIYHPGSERLHVYAPPWSRMFVCMLGHPATDGFQ</sequence>
<organism evidence="2 3">
    <name type="scientific">Liparis tanakae</name>
    <name type="common">Tanaka's snailfish</name>
    <dbReference type="NCBI Taxonomy" id="230148"/>
    <lineage>
        <taxon>Eukaryota</taxon>
        <taxon>Metazoa</taxon>
        <taxon>Chordata</taxon>
        <taxon>Craniata</taxon>
        <taxon>Vertebrata</taxon>
        <taxon>Euteleostomi</taxon>
        <taxon>Actinopterygii</taxon>
        <taxon>Neopterygii</taxon>
        <taxon>Teleostei</taxon>
        <taxon>Neoteleostei</taxon>
        <taxon>Acanthomorphata</taxon>
        <taxon>Eupercaria</taxon>
        <taxon>Perciformes</taxon>
        <taxon>Cottioidei</taxon>
        <taxon>Cottales</taxon>
        <taxon>Liparidae</taxon>
        <taxon>Liparis</taxon>
    </lineage>
</organism>
<evidence type="ECO:0000313" key="3">
    <source>
        <dbReference type="Proteomes" id="UP000314294"/>
    </source>
</evidence>
<gene>
    <name evidence="2" type="ORF">EYF80_025979</name>
</gene>
<dbReference type="AlphaFoldDB" id="A0A4Z2HD22"/>